<evidence type="ECO:0000313" key="1">
    <source>
        <dbReference type="EMBL" id="MXQ13600.1"/>
    </source>
</evidence>
<dbReference type="AlphaFoldDB" id="A0A7X3MV97"/>
<comment type="caution">
    <text evidence="1">The sequence shown here is derived from an EMBL/GenBank/DDBJ whole genome shotgun (WGS) entry which is preliminary data.</text>
</comment>
<dbReference type="Gene3D" id="3.40.50.300">
    <property type="entry name" value="P-loop containing nucleotide triphosphate hydrolases"/>
    <property type="match status" value="1"/>
</dbReference>
<evidence type="ECO:0008006" key="3">
    <source>
        <dbReference type="Google" id="ProtNLM"/>
    </source>
</evidence>
<protein>
    <recommendedName>
        <fullName evidence="3">Zeta toxin domain-containing protein</fullName>
    </recommendedName>
</protein>
<gene>
    <name evidence="1" type="ORF">GR328_19480</name>
</gene>
<proteinExistence type="predicted"/>
<dbReference type="Proteomes" id="UP000436483">
    <property type="component" value="Unassembled WGS sequence"/>
</dbReference>
<dbReference type="RefSeq" id="WP_160886742.1">
    <property type="nucleotide sequence ID" value="NZ_WURB01000018.1"/>
</dbReference>
<reference evidence="1 2" key="2">
    <citation type="submission" date="2020-01" db="EMBL/GenBank/DDBJ databases">
        <title>Microvirga sp. nov., an arsenate reduction bacterium isolated from Tibet hotspring sediments.</title>
        <authorList>
            <person name="Xian W.-D."/>
            <person name="Li W.-J."/>
        </authorList>
    </citation>
    <scope>NUCLEOTIDE SEQUENCE [LARGE SCALE GENOMIC DNA]</scope>
    <source>
        <strain evidence="1 2">KCTC 23863</strain>
    </source>
</reference>
<dbReference type="OrthoDB" id="9811893at2"/>
<organism evidence="1 2">
    <name type="scientific">Microvirga makkahensis</name>
    <dbReference type="NCBI Taxonomy" id="1128670"/>
    <lineage>
        <taxon>Bacteria</taxon>
        <taxon>Pseudomonadati</taxon>
        <taxon>Pseudomonadota</taxon>
        <taxon>Alphaproteobacteria</taxon>
        <taxon>Hyphomicrobiales</taxon>
        <taxon>Methylobacteriaceae</taxon>
        <taxon>Microvirga</taxon>
    </lineage>
</organism>
<dbReference type="EMBL" id="WURB01000018">
    <property type="protein sequence ID" value="MXQ13600.1"/>
    <property type="molecule type" value="Genomic_DNA"/>
</dbReference>
<sequence>MAAGKPTVAENLARRLDKSVHLRGDIFRKMTVNGAVSMGPDLTPEAPRQLALRHRLACEVAETYLEAGFSVVYLDILVGRVHEKVAEHLCHRSPHAGKYHQSVSLVAG</sequence>
<name>A0A7X3MV97_9HYPH</name>
<accession>A0A7X3MV97</accession>
<dbReference type="InterPro" id="IPR027417">
    <property type="entry name" value="P-loop_NTPase"/>
</dbReference>
<keyword evidence="2" id="KW-1185">Reference proteome</keyword>
<evidence type="ECO:0000313" key="2">
    <source>
        <dbReference type="Proteomes" id="UP000436483"/>
    </source>
</evidence>
<reference evidence="1 2" key="1">
    <citation type="submission" date="2019-12" db="EMBL/GenBank/DDBJ databases">
        <authorList>
            <person name="Yuan C.-G."/>
        </authorList>
    </citation>
    <scope>NUCLEOTIDE SEQUENCE [LARGE SCALE GENOMIC DNA]</scope>
    <source>
        <strain evidence="1 2">KCTC 23863</strain>
    </source>
</reference>